<dbReference type="GO" id="GO:0009279">
    <property type="term" value="C:cell outer membrane"/>
    <property type="evidence" value="ECO:0007669"/>
    <property type="project" value="UniProtKB-SubCell"/>
</dbReference>
<dbReference type="InterPro" id="IPR006665">
    <property type="entry name" value="OmpA-like"/>
</dbReference>
<dbReference type="PANTHER" id="PTHR30329">
    <property type="entry name" value="STATOR ELEMENT OF FLAGELLAR MOTOR COMPLEX"/>
    <property type="match status" value="1"/>
</dbReference>
<gene>
    <name evidence="6" type="ORF">N7U66_05625</name>
</gene>
<dbReference type="PROSITE" id="PS51123">
    <property type="entry name" value="OMPA_2"/>
    <property type="match status" value="1"/>
</dbReference>
<evidence type="ECO:0000256" key="1">
    <source>
        <dbReference type="ARBA" id="ARBA00004442"/>
    </source>
</evidence>
<dbReference type="SUPFAM" id="SSF103088">
    <property type="entry name" value="OmpA-like"/>
    <property type="match status" value="1"/>
</dbReference>
<name>A0A9E8MZH4_9FLAO</name>
<dbReference type="RefSeq" id="WP_267677680.1">
    <property type="nucleotide sequence ID" value="NZ_CP113088.1"/>
</dbReference>
<reference evidence="6" key="1">
    <citation type="submission" date="2022-11" db="EMBL/GenBank/DDBJ databases">
        <title>Lacinutrix neustonica HL-RS19T sp. nov., isolated from the surface microlayer sample of brackish Lake Shihwa.</title>
        <authorList>
            <person name="Choi J.Y."/>
            <person name="Hwang C.Y."/>
        </authorList>
    </citation>
    <scope>NUCLEOTIDE SEQUENCE</scope>
    <source>
        <strain evidence="6">HL-RS19</strain>
    </source>
</reference>
<sequence length="673" mass="74893">MKNKINLKKGSHSAWSLSLKSLFVSALIVIGIQAVQAQEVQYSAPTWYFGIAAGANINFYEGSTNQLSTDFTPPTTFHKGNGFGLFLAPSIEFYKPDTRFGFILQAGLDSRKGNFDKQVTDCNCPADLTTDLSYITVEPSLRYAPFKSNLYFYGGPRIAFIQNKEFTYQQGVNPNFPNQMAPADVEGDFSAVEKTIISAQIGAGYDIPLSSNSEKTQFTLSPFIAFHPYFGQNPRSIETWNLTTIRAGVVLKFGQGQRMDTPVQVATVVVPPKVDFTVDAPLNIPEKRSVREIFPLRNYVYFDLGSTEISNRYKLLDKGEVKAFSREQLETEPPLIQSGRSARQMNVYYNVINILGDRMVKYPSTSINLVGSSKQGREDAEAMAGSVKSYLVDVFGINATRISIKGQFKPEKPEGNGGVQADMVLLREGDRRVSIESNSSELLMEFQSGPNTPLKPIEIVAIQEAPIDSYVTFSAKSDEVKFKTWSLEISDAEGVTQKFGPYTRESVSISGKSILGTRPEGTYNVKMIGQTESGDIIVKETSTHMVLWTPSEIEEGIRYSIIFEFDQSTAPSIYKEYLSNIVSPKIPENGTVIIHGHTDIIGERDYNKKLSTQRANEVKDILKNSLLKVGRNDVTFKILGLGEAENVSPFENKYPEERAYNRTVIIDIIPNKI</sequence>
<dbReference type="PRINTS" id="PR01021">
    <property type="entry name" value="OMPADOMAIN"/>
</dbReference>
<dbReference type="Gene3D" id="3.30.1330.60">
    <property type="entry name" value="OmpA-like domain"/>
    <property type="match status" value="1"/>
</dbReference>
<keyword evidence="2 4" id="KW-0472">Membrane</keyword>
<keyword evidence="7" id="KW-1185">Reference proteome</keyword>
<protein>
    <submittedName>
        <fullName evidence="6">OmpA family protein</fullName>
    </submittedName>
</protein>
<evidence type="ECO:0000313" key="6">
    <source>
        <dbReference type="EMBL" id="WAC03105.1"/>
    </source>
</evidence>
<evidence type="ECO:0000256" key="4">
    <source>
        <dbReference type="PROSITE-ProRule" id="PRU00473"/>
    </source>
</evidence>
<dbReference type="InterPro" id="IPR050330">
    <property type="entry name" value="Bact_OuterMem_StrucFunc"/>
</dbReference>
<evidence type="ECO:0000256" key="3">
    <source>
        <dbReference type="ARBA" id="ARBA00023237"/>
    </source>
</evidence>
<dbReference type="PANTHER" id="PTHR30329:SF21">
    <property type="entry name" value="LIPOPROTEIN YIAD-RELATED"/>
    <property type="match status" value="1"/>
</dbReference>
<proteinExistence type="predicted"/>
<evidence type="ECO:0000313" key="7">
    <source>
        <dbReference type="Proteomes" id="UP001164705"/>
    </source>
</evidence>
<organism evidence="6 7">
    <name type="scientific">Lacinutrix neustonica</name>
    <dbReference type="NCBI Taxonomy" id="2980107"/>
    <lineage>
        <taxon>Bacteria</taxon>
        <taxon>Pseudomonadati</taxon>
        <taxon>Bacteroidota</taxon>
        <taxon>Flavobacteriia</taxon>
        <taxon>Flavobacteriales</taxon>
        <taxon>Flavobacteriaceae</taxon>
        <taxon>Lacinutrix</taxon>
    </lineage>
</organism>
<dbReference type="CDD" id="cd07185">
    <property type="entry name" value="OmpA_C-like"/>
    <property type="match status" value="1"/>
</dbReference>
<comment type="subcellular location">
    <subcellularLocation>
        <location evidence="1">Cell outer membrane</location>
    </subcellularLocation>
</comment>
<dbReference type="AlphaFoldDB" id="A0A9E8MZH4"/>
<feature type="domain" description="OmpA-like" evidence="5">
    <location>
        <begin position="550"/>
        <end position="672"/>
    </location>
</feature>
<accession>A0A9E8MZH4</accession>
<dbReference type="KEGG" id="lnu:N7U66_05625"/>
<dbReference type="InterPro" id="IPR006664">
    <property type="entry name" value="OMP_bac"/>
</dbReference>
<keyword evidence="3" id="KW-0998">Cell outer membrane</keyword>
<dbReference type="Pfam" id="PF00691">
    <property type="entry name" value="OmpA"/>
    <property type="match status" value="1"/>
</dbReference>
<evidence type="ECO:0000259" key="5">
    <source>
        <dbReference type="PROSITE" id="PS51123"/>
    </source>
</evidence>
<dbReference type="Proteomes" id="UP001164705">
    <property type="component" value="Chromosome"/>
</dbReference>
<evidence type="ECO:0000256" key="2">
    <source>
        <dbReference type="ARBA" id="ARBA00023136"/>
    </source>
</evidence>
<dbReference type="InterPro" id="IPR036737">
    <property type="entry name" value="OmpA-like_sf"/>
</dbReference>
<dbReference type="EMBL" id="CP113088">
    <property type="protein sequence ID" value="WAC03105.1"/>
    <property type="molecule type" value="Genomic_DNA"/>
</dbReference>